<evidence type="ECO:0000256" key="2">
    <source>
        <dbReference type="ARBA" id="ARBA00009533"/>
    </source>
</evidence>
<accession>A0A6M1T217</accession>
<dbReference type="GO" id="GO:0019752">
    <property type="term" value="P:carboxylic acid metabolic process"/>
    <property type="evidence" value="ECO:0007669"/>
    <property type="project" value="InterPro"/>
</dbReference>
<dbReference type="Gene3D" id="3.40.640.10">
    <property type="entry name" value="Type I PLP-dependent aspartate aminotransferase-like (Major domain)"/>
    <property type="match status" value="1"/>
</dbReference>
<evidence type="ECO:0000256" key="7">
    <source>
        <dbReference type="RuleBase" id="RU000382"/>
    </source>
</evidence>
<dbReference type="Gene3D" id="3.90.1150.170">
    <property type="match status" value="1"/>
</dbReference>
<keyword evidence="4 6" id="KW-0663">Pyridoxal phosphate</keyword>
<comment type="caution">
    <text evidence="8">The sequence shown here is derived from an EMBL/GenBank/DDBJ whole genome shotgun (WGS) entry which is preliminary data.</text>
</comment>
<keyword evidence="8" id="KW-0032">Aminotransferase</keyword>
<reference evidence="8 9" key="1">
    <citation type="submission" date="2020-02" db="EMBL/GenBank/DDBJ databases">
        <title>Aliifodinibius halophilus 2W32, complete genome.</title>
        <authorList>
            <person name="Li Y."/>
            <person name="Wu S."/>
        </authorList>
    </citation>
    <scope>NUCLEOTIDE SEQUENCE [LARGE SCALE GENOMIC DNA]</scope>
    <source>
        <strain evidence="8 9">2W32</strain>
    </source>
</reference>
<dbReference type="GO" id="GO:0008483">
    <property type="term" value="F:transaminase activity"/>
    <property type="evidence" value="ECO:0007669"/>
    <property type="project" value="UniProtKB-KW"/>
</dbReference>
<evidence type="ECO:0000256" key="4">
    <source>
        <dbReference type="ARBA" id="ARBA00022898"/>
    </source>
</evidence>
<dbReference type="GO" id="GO:0030170">
    <property type="term" value="F:pyridoxal phosphate binding"/>
    <property type="evidence" value="ECO:0007669"/>
    <property type="project" value="InterPro"/>
</dbReference>
<keyword evidence="3" id="KW-0210">Decarboxylase</keyword>
<gene>
    <name evidence="8" type="ORF">G3569_06710</name>
</gene>
<sequence length="481" mass="53406">MNQQELPANAFIDPSGFNKKSIEKFLSKALHRIISLISSSDTRSAIPEEINISTQTIPEESIGDEQLIDQLETILLSSMNPSHPGWIPHMDPPPTTASMISDFAAASVNNNMLSVEMSPAFSRLEQQVIHKICQLFNLGPNASGVLCSGGSLANLQALAVARNAKLKTQKSGIQTLSQKPVLFASEVAHTSIQKAAMVLGLGQDSVLAISVDSQSRMIVEELKTALKQARKEGKTPFCVIATAGTTTTGNIDPLEEIGQVSQKENLWYHVDAAYGGALAFSDTYRDKLTGISDADSITFNPQKWLYVAKTSAMVLFKNQDQLVENFSIGAPYMEEDEDLINLGEISLQGTRHADILKLWASFQHIGRKGFQQLIDESYHLTNFLHDKLKRVDCIQLASTPEMNIICFRGQPEWISSSAWDKWNKGLQEYILDKHGIFFSLPTYRNSKWLRTVILNPFVDKQTIKNINQGITSYIEETKKQT</sequence>
<dbReference type="Pfam" id="PF00282">
    <property type="entry name" value="Pyridoxal_deC"/>
    <property type="match status" value="1"/>
</dbReference>
<dbReference type="InterPro" id="IPR015424">
    <property type="entry name" value="PyrdxlP-dep_Trfase"/>
</dbReference>
<evidence type="ECO:0000256" key="1">
    <source>
        <dbReference type="ARBA" id="ARBA00001933"/>
    </source>
</evidence>
<proteinExistence type="inferred from homology"/>
<evidence type="ECO:0000256" key="5">
    <source>
        <dbReference type="ARBA" id="ARBA00023239"/>
    </source>
</evidence>
<dbReference type="EMBL" id="JAALLS010000007">
    <property type="protein sequence ID" value="NGP88039.1"/>
    <property type="molecule type" value="Genomic_DNA"/>
</dbReference>
<organism evidence="8 9">
    <name type="scientific">Fodinibius halophilus</name>
    <dbReference type="NCBI Taxonomy" id="1736908"/>
    <lineage>
        <taxon>Bacteria</taxon>
        <taxon>Pseudomonadati</taxon>
        <taxon>Balneolota</taxon>
        <taxon>Balneolia</taxon>
        <taxon>Balneolales</taxon>
        <taxon>Balneolaceae</taxon>
        <taxon>Fodinibius</taxon>
    </lineage>
</organism>
<dbReference type="GO" id="GO:0016831">
    <property type="term" value="F:carboxy-lyase activity"/>
    <property type="evidence" value="ECO:0007669"/>
    <property type="project" value="UniProtKB-KW"/>
</dbReference>
<dbReference type="PANTHER" id="PTHR45677">
    <property type="entry name" value="GLUTAMATE DECARBOXYLASE-RELATED"/>
    <property type="match status" value="1"/>
</dbReference>
<dbReference type="InterPro" id="IPR002129">
    <property type="entry name" value="PyrdxlP-dep_de-COase"/>
</dbReference>
<comment type="cofactor">
    <cofactor evidence="1 6 7">
        <name>pyridoxal 5'-phosphate</name>
        <dbReference type="ChEBI" id="CHEBI:597326"/>
    </cofactor>
</comment>
<keyword evidence="8" id="KW-0808">Transferase</keyword>
<dbReference type="RefSeq" id="WP_165267369.1">
    <property type="nucleotide sequence ID" value="NZ_JAALLS010000007.1"/>
</dbReference>
<keyword evidence="5 7" id="KW-0456">Lyase</keyword>
<evidence type="ECO:0000256" key="3">
    <source>
        <dbReference type="ARBA" id="ARBA00022793"/>
    </source>
</evidence>
<dbReference type="SUPFAM" id="SSF53383">
    <property type="entry name" value="PLP-dependent transferases"/>
    <property type="match status" value="1"/>
</dbReference>
<name>A0A6M1T217_9BACT</name>
<dbReference type="PANTHER" id="PTHR45677:SF8">
    <property type="entry name" value="CYSTEINE SULFINIC ACID DECARBOXYLASE"/>
    <property type="match status" value="1"/>
</dbReference>
<dbReference type="AlphaFoldDB" id="A0A6M1T217"/>
<comment type="similarity">
    <text evidence="2 7">Belongs to the group II decarboxylase family.</text>
</comment>
<evidence type="ECO:0000313" key="9">
    <source>
        <dbReference type="Proteomes" id="UP000479132"/>
    </source>
</evidence>
<keyword evidence="9" id="KW-1185">Reference proteome</keyword>
<dbReference type="InterPro" id="IPR015421">
    <property type="entry name" value="PyrdxlP-dep_Trfase_major"/>
</dbReference>
<evidence type="ECO:0000256" key="6">
    <source>
        <dbReference type="PIRSR" id="PIRSR602129-50"/>
    </source>
</evidence>
<protein>
    <submittedName>
        <fullName evidence="8">Aminotransferase class V-fold PLP-dependent enzyme</fullName>
    </submittedName>
</protein>
<evidence type="ECO:0000313" key="8">
    <source>
        <dbReference type="EMBL" id="NGP88039.1"/>
    </source>
</evidence>
<feature type="modified residue" description="N6-(pyridoxal phosphate)lysine" evidence="6">
    <location>
        <position position="303"/>
    </location>
</feature>
<dbReference type="GO" id="GO:0005737">
    <property type="term" value="C:cytoplasm"/>
    <property type="evidence" value="ECO:0007669"/>
    <property type="project" value="TreeGrafter"/>
</dbReference>
<dbReference type="Proteomes" id="UP000479132">
    <property type="component" value="Unassembled WGS sequence"/>
</dbReference>